<keyword evidence="2" id="KW-0812">Transmembrane</keyword>
<evidence type="ECO:0000313" key="4">
    <source>
        <dbReference type="Proteomes" id="UP000580910"/>
    </source>
</evidence>
<dbReference type="RefSeq" id="WP_246377093.1">
    <property type="nucleotide sequence ID" value="NZ_JACGXA010000001.1"/>
</dbReference>
<evidence type="ECO:0000256" key="1">
    <source>
        <dbReference type="SAM" id="MobiDB-lite"/>
    </source>
</evidence>
<sequence>MSTHDSHDAPDLEDHDVGLSHDLPRIVERQRLGRRGMLGIFGGLGATAVLAGCSLGGGGGGE</sequence>
<reference evidence="3 4" key="1">
    <citation type="submission" date="2020-07" db="EMBL/GenBank/DDBJ databases">
        <title>Sequencing the genomes of 1000 actinobacteria strains.</title>
        <authorList>
            <person name="Klenk H.-P."/>
        </authorList>
    </citation>
    <scope>NUCLEOTIDE SEQUENCE [LARGE SCALE GENOMIC DNA]</scope>
    <source>
        <strain evidence="3 4">DSM 21349</strain>
    </source>
</reference>
<keyword evidence="2" id="KW-1133">Transmembrane helix</keyword>
<feature type="region of interest" description="Disordered" evidence="1">
    <location>
        <begin position="1"/>
        <end position="20"/>
    </location>
</feature>
<feature type="transmembrane region" description="Helical" evidence="2">
    <location>
        <begin position="38"/>
        <end position="57"/>
    </location>
</feature>
<gene>
    <name evidence="3" type="ORF">FB382_001014</name>
</gene>
<protein>
    <submittedName>
        <fullName evidence="3">Uncharacterized protein</fullName>
    </submittedName>
</protein>
<evidence type="ECO:0000256" key="2">
    <source>
        <dbReference type="SAM" id="Phobius"/>
    </source>
</evidence>
<dbReference type="AlphaFoldDB" id="A0A7W3P8R0"/>
<organism evidence="3 4">
    <name type="scientific">Nocardioides ginsengisegetis</name>
    <dbReference type="NCBI Taxonomy" id="661491"/>
    <lineage>
        <taxon>Bacteria</taxon>
        <taxon>Bacillati</taxon>
        <taxon>Actinomycetota</taxon>
        <taxon>Actinomycetes</taxon>
        <taxon>Propionibacteriales</taxon>
        <taxon>Nocardioidaceae</taxon>
        <taxon>Nocardioides</taxon>
    </lineage>
</organism>
<proteinExistence type="predicted"/>
<comment type="caution">
    <text evidence="3">The sequence shown here is derived from an EMBL/GenBank/DDBJ whole genome shotgun (WGS) entry which is preliminary data.</text>
</comment>
<evidence type="ECO:0000313" key="3">
    <source>
        <dbReference type="EMBL" id="MBA8802723.1"/>
    </source>
</evidence>
<keyword evidence="2" id="KW-0472">Membrane</keyword>
<keyword evidence="4" id="KW-1185">Reference proteome</keyword>
<dbReference type="EMBL" id="JACGXA010000001">
    <property type="protein sequence ID" value="MBA8802723.1"/>
    <property type="molecule type" value="Genomic_DNA"/>
</dbReference>
<accession>A0A7W3P8R0</accession>
<dbReference type="Proteomes" id="UP000580910">
    <property type="component" value="Unassembled WGS sequence"/>
</dbReference>
<name>A0A7W3P8R0_9ACTN</name>